<dbReference type="Pfam" id="PF02777">
    <property type="entry name" value="Sod_Fe_C"/>
    <property type="match status" value="1"/>
</dbReference>
<evidence type="ECO:0000256" key="8">
    <source>
        <dbReference type="RuleBase" id="RU000414"/>
    </source>
</evidence>
<dbReference type="InterPro" id="IPR019833">
    <property type="entry name" value="Mn/Fe_SOD_BS"/>
</dbReference>
<dbReference type="GO" id="GO:0004784">
    <property type="term" value="F:superoxide dismutase activity"/>
    <property type="evidence" value="ECO:0007669"/>
    <property type="project" value="UniProtKB-EC"/>
</dbReference>
<dbReference type="Gene3D" id="1.10.287.990">
    <property type="entry name" value="Fe,Mn superoxide dismutase (SOD) domain"/>
    <property type="match status" value="1"/>
</dbReference>
<evidence type="ECO:0000256" key="3">
    <source>
        <dbReference type="ARBA" id="ARBA00012682"/>
    </source>
</evidence>
<dbReference type="SUPFAM" id="SSF46609">
    <property type="entry name" value="Fe,Mn superoxide dismutase (SOD), N-terminal domain"/>
    <property type="match status" value="1"/>
</dbReference>
<feature type="binding site" evidence="7">
    <location>
        <position position="156"/>
    </location>
    <ligand>
        <name>Mn(2+)</name>
        <dbReference type="ChEBI" id="CHEBI:29035"/>
    </ligand>
</feature>
<keyword evidence="5 8" id="KW-0560">Oxidoreductase</keyword>
<dbReference type="EC" id="1.15.1.1" evidence="3 8"/>
<keyword evidence="9" id="KW-0812">Transmembrane</keyword>
<dbReference type="RefSeq" id="WP_013459908.1">
    <property type="nucleotide sequence ID" value="NC_014762.1"/>
</dbReference>
<comment type="similarity">
    <text evidence="1 8">Belongs to the iron/manganese superoxide dismutase family.</text>
</comment>
<keyword evidence="6" id="KW-0408">Iron</keyword>
<dbReference type="STRING" id="709032.Sulku_1048"/>
<keyword evidence="9" id="KW-1133">Transmembrane helix</keyword>
<dbReference type="PRINTS" id="PR01703">
    <property type="entry name" value="MNSODISMTASE"/>
</dbReference>
<accession>E4U341</accession>
<sequence length="226" mass="25999">MKHSLMELPFGQTELEPYISAETISYHYGKHHAGYVNKLNSLIEGTEYEDKPLDYIIKYAHDAIFNNAAQIYNHDFYWKGLKNGSTIPSVELLGMIEHDFGSIKAFEDAFLAAATAFFGSGWVWLIVSKSKKLEIKMTSNADTPIRHGDTPLLTCDVWEHAYYIDYRNGRAAYLSNWWKLINWNFVSDNLSDFMNDPIAGYNQSCNDLNSVCEYVDFMQNNERMPS</sequence>
<dbReference type="Gene3D" id="3.55.40.20">
    <property type="entry name" value="Iron/manganese superoxide dismutase, C-terminal domain"/>
    <property type="match status" value="1"/>
</dbReference>
<dbReference type="InterPro" id="IPR019832">
    <property type="entry name" value="Mn/Fe_SOD_C"/>
</dbReference>
<dbReference type="HOGENOM" id="CLU_031625_0_0_7"/>
<feature type="binding site" evidence="7">
    <location>
        <position position="160"/>
    </location>
    <ligand>
        <name>Mn(2+)</name>
        <dbReference type="ChEBI" id="CHEBI:29035"/>
    </ligand>
</feature>
<comment type="function">
    <text evidence="8">Destroys radicals which are normally produced within the cells and which are toxic to biological systems.</text>
</comment>
<evidence type="ECO:0000256" key="6">
    <source>
        <dbReference type="ARBA" id="ARBA00023004"/>
    </source>
</evidence>
<feature type="binding site" evidence="7">
    <location>
        <position position="27"/>
    </location>
    <ligand>
        <name>Mn(2+)</name>
        <dbReference type="ChEBI" id="CHEBI:29035"/>
    </ligand>
</feature>
<dbReference type="Proteomes" id="UP000008721">
    <property type="component" value="Chromosome"/>
</dbReference>
<dbReference type="InterPro" id="IPR036314">
    <property type="entry name" value="SOD_C_sf"/>
</dbReference>
<evidence type="ECO:0000256" key="1">
    <source>
        <dbReference type="ARBA" id="ARBA00008714"/>
    </source>
</evidence>
<keyword evidence="9" id="KW-0472">Membrane</keyword>
<dbReference type="eggNOG" id="COG0605">
    <property type="taxonomic scope" value="Bacteria"/>
</dbReference>
<name>E4U341_SULKY</name>
<feature type="binding site" evidence="7">
    <location>
        <position position="74"/>
    </location>
    <ligand>
        <name>Mn(2+)</name>
        <dbReference type="ChEBI" id="CHEBI:29035"/>
    </ligand>
</feature>
<evidence type="ECO:0000259" key="11">
    <source>
        <dbReference type="Pfam" id="PF02777"/>
    </source>
</evidence>
<reference evidence="12 13" key="1">
    <citation type="journal article" date="2012" name="Stand. Genomic Sci.">
        <title>Complete genome sequence of the sulfur compounds oxidizing chemolithoautotroph Sulfuricurvum kujiense type strain (YK-1(T)).</title>
        <authorList>
            <person name="Han C."/>
            <person name="Kotsyurbenko O."/>
            <person name="Chertkov O."/>
            <person name="Held B."/>
            <person name="Lapidus A."/>
            <person name="Nolan M."/>
            <person name="Lucas S."/>
            <person name="Hammon N."/>
            <person name="Deshpande S."/>
            <person name="Cheng J.F."/>
            <person name="Tapia R."/>
            <person name="Goodwin L.A."/>
            <person name="Pitluck S."/>
            <person name="Liolios K."/>
            <person name="Pagani I."/>
            <person name="Ivanova N."/>
            <person name="Mavromatis K."/>
            <person name="Mikhailova N."/>
            <person name="Pati A."/>
            <person name="Chen A."/>
            <person name="Palaniappan K."/>
            <person name="Land M."/>
            <person name="Hauser L."/>
            <person name="Chang Y.J."/>
            <person name="Jeffries C.D."/>
            <person name="Brambilla E.M."/>
            <person name="Rohde M."/>
            <person name="Spring S."/>
            <person name="Sikorski J."/>
            <person name="Goker M."/>
            <person name="Woyke T."/>
            <person name="Bristow J."/>
            <person name="Eisen J.A."/>
            <person name="Markowitz V."/>
            <person name="Hugenholtz P."/>
            <person name="Kyrpides N.C."/>
            <person name="Klenk H.P."/>
            <person name="Detter J.C."/>
        </authorList>
    </citation>
    <scope>NUCLEOTIDE SEQUENCE [LARGE SCALE GENOMIC DNA]</scope>
    <source>
        <strain evidence="13">ATCC BAA-921 / DSM 16994 / JCM 11577 / YK-1</strain>
    </source>
</reference>
<evidence type="ECO:0000313" key="13">
    <source>
        <dbReference type="Proteomes" id="UP000008721"/>
    </source>
</evidence>
<evidence type="ECO:0000256" key="4">
    <source>
        <dbReference type="ARBA" id="ARBA00022723"/>
    </source>
</evidence>
<evidence type="ECO:0000259" key="10">
    <source>
        <dbReference type="Pfam" id="PF00081"/>
    </source>
</evidence>
<feature type="transmembrane region" description="Helical" evidence="9">
    <location>
        <begin position="109"/>
        <end position="127"/>
    </location>
</feature>
<dbReference type="OrthoDB" id="9803125at2"/>
<dbReference type="EMBL" id="CP002355">
    <property type="protein sequence ID" value="ADR33711.1"/>
    <property type="molecule type" value="Genomic_DNA"/>
</dbReference>
<dbReference type="PANTHER" id="PTHR42769">
    <property type="entry name" value="SUPEROXIDE DISMUTASE"/>
    <property type="match status" value="1"/>
</dbReference>
<evidence type="ECO:0000256" key="5">
    <source>
        <dbReference type="ARBA" id="ARBA00023002"/>
    </source>
</evidence>
<dbReference type="PIRSF" id="PIRSF000349">
    <property type="entry name" value="SODismutase"/>
    <property type="match status" value="1"/>
</dbReference>
<feature type="domain" description="Manganese/iron superoxide dismutase C-terminal" evidence="11">
    <location>
        <begin position="89"/>
        <end position="188"/>
    </location>
</feature>
<dbReference type="FunFam" id="1.10.287.990:FF:000002">
    <property type="entry name" value="Superoxide dismutase"/>
    <property type="match status" value="1"/>
</dbReference>
<dbReference type="GO" id="GO:0046872">
    <property type="term" value="F:metal ion binding"/>
    <property type="evidence" value="ECO:0007669"/>
    <property type="project" value="UniProtKB-KW"/>
</dbReference>
<dbReference type="SUPFAM" id="SSF54719">
    <property type="entry name" value="Fe,Mn superoxide dismutase (SOD), C-terminal domain"/>
    <property type="match status" value="1"/>
</dbReference>
<dbReference type="Pfam" id="PF00081">
    <property type="entry name" value="Sod_Fe_N"/>
    <property type="match status" value="1"/>
</dbReference>
<dbReference type="PANTHER" id="PTHR42769:SF3">
    <property type="entry name" value="SUPEROXIDE DISMUTASE [FE] 2, CHLOROPLASTIC"/>
    <property type="match status" value="1"/>
</dbReference>
<evidence type="ECO:0000256" key="2">
    <source>
        <dbReference type="ARBA" id="ARBA00011738"/>
    </source>
</evidence>
<proteinExistence type="inferred from homology"/>
<comment type="catalytic activity">
    <reaction evidence="8">
        <text>2 superoxide + 2 H(+) = H2O2 + O2</text>
        <dbReference type="Rhea" id="RHEA:20696"/>
        <dbReference type="ChEBI" id="CHEBI:15378"/>
        <dbReference type="ChEBI" id="CHEBI:15379"/>
        <dbReference type="ChEBI" id="CHEBI:16240"/>
        <dbReference type="ChEBI" id="CHEBI:18421"/>
        <dbReference type="EC" id="1.15.1.1"/>
    </reaction>
</comment>
<evidence type="ECO:0000256" key="7">
    <source>
        <dbReference type="PIRSR" id="PIRSR000349-1"/>
    </source>
</evidence>
<dbReference type="InterPro" id="IPR019831">
    <property type="entry name" value="Mn/Fe_SOD_N"/>
</dbReference>
<organism evidence="12 13">
    <name type="scientific">Sulfuricurvum kujiense (strain ATCC BAA-921 / DSM 16994 / JCM 11577 / YK-1)</name>
    <dbReference type="NCBI Taxonomy" id="709032"/>
    <lineage>
        <taxon>Bacteria</taxon>
        <taxon>Pseudomonadati</taxon>
        <taxon>Campylobacterota</taxon>
        <taxon>Epsilonproteobacteria</taxon>
        <taxon>Campylobacterales</taxon>
        <taxon>Sulfurimonadaceae</taxon>
        <taxon>Sulfuricurvum</taxon>
    </lineage>
</organism>
<dbReference type="InterPro" id="IPR036324">
    <property type="entry name" value="Mn/Fe_SOD_N_sf"/>
</dbReference>
<comment type="subunit">
    <text evidence="2">Homodimer.</text>
</comment>
<dbReference type="PROSITE" id="PS00088">
    <property type="entry name" value="SOD_MN"/>
    <property type="match status" value="1"/>
</dbReference>
<keyword evidence="4 7" id="KW-0479">Metal-binding</keyword>
<evidence type="ECO:0000313" key="12">
    <source>
        <dbReference type="EMBL" id="ADR33711.1"/>
    </source>
</evidence>
<evidence type="ECO:0000256" key="9">
    <source>
        <dbReference type="SAM" id="Phobius"/>
    </source>
</evidence>
<dbReference type="AlphaFoldDB" id="E4U341"/>
<protein>
    <recommendedName>
        <fullName evidence="3 8">Superoxide dismutase</fullName>
        <ecNumber evidence="3 8">1.15.1.1</ecNumber>
    </recommendedName>
</protein>
<dbReference type="InterPro" id="IPR001189">
    <property type="entry name" value="Mn/Fe_SOD"/>
</dbReference>
<gene>
    <name evidence="12" type="ordered locus">Sulku_1048</name>
</gene>
<dbReference type="KEGG" id="sku:Sulku_1048"/>
<keyword evidence="13" id="KW-1185">Reference proteome</keyword>
<feature type="domain" description="Manganese/iron superoxide dismutase N-terminal" evidence="10">
    <location>
        <begin position="2"/>
        <end position="81"/>
    </location>
</feature>